<name>A0A2H1IBX2_BRELN</name>
<dbReference type="EMBL" id="FXZA01000003">
    <property type="protein sequence ID" value="SMX72711.1"/>
    <property type="molecule type" value="Genomic_DNA"/>
</dbReference>
<evidence type="ECO:0000256" key="4">
    <source>
        <dbReference type="ARBA" id="ARBA00023002"/>
    </source>
</evidence>
<evidence type="ECO:0000256" key="3">
    <source>
        <dbReference type="ARBA" id="ARBA00022827"/>
    </source>
</evidence>
<dbReference type="PRINTS" id="PR00420">
    <property type="entry name" value="RNGMNOXGNASE"/>
</dbReference>
<evidence type="ECO:0000256" key="2">
    <source>
        <dbReference type="ARBA" id="ARBA00022630"/>
    </source>
</evidence>
<keyword evidence="3" id="KW-0274">FAD</keyword>
<sequence length="435" mass="45222">MRIAVIGAGIGGLSAAVGLQRAGAEVTVFERAPEVRAGGSGLSIFANGLAALDTLGLREAFDAVTDSSVEGFAAGQRRADGRWIARVPDEAVGALRIVDRADLHRILLEALAPGTVRTDAEVASAASDGTLIFTPVSFHLDASARFDLVIGADGLHSRVRTVVAGEAVAPRYSGYSAWRGITSVPVDLSGEAGESVGRGRRFGIAPLADGRVYWFAVANMPEDAVFADEKATALQMFTGWHSPIAELIAATDAEAVRRTAISDLSRRLASFHRGRVVLLGDAAHAMTPDLGQGGGQALEDAATLTVLLTPLLGESPGSGASRLGRVEEQAATGAGTRAGANPDHRAGPRTGANPDHNLGPRASVPPDLAAALGRYDSLRRPRTQSIAQKSRLMGQMFQLESPLLAGLRNAVFSAVPSRLMAAQAASVQKWSPPQV</sequence>
<accession>A0A2H1IBX2</accession>
<dbReference type="Pfam" id="PF01494">
    <property type="entry name" value="FAD_binding_3"/>
    <property type="match status" value="1"/>
</dbReference>
<dbReference type="GO" id="GO:0016491">
    <property type="term" value="F:oxidoreductase activity"/>
    <property type="evidence" value="ECO:0007669"/>
    <property type="project" value="UniProtKB-KW"/>
</dbReference>
<dbReference type="InterPro" id="IPR036188">
    <property type="entry name" value="FAD/NAD-bd_sf"/>
</dbReference>
<dbReference type="SUPFAM" id="SSF51905">
    <property type="entry name" value="FAD/NAD(P)-binding domain"/>
    <property type="match status" value="1"/>
</dbReference>
<organism evidence="7 8">
    <name type="scientific">Brevibacterium linens</name>
    <dbReference type="NCBI Taxonomy" id="1703"/>
    <lineage>
        <taxon>Bacteria</taxon>
        <taxon>Bacillati</taxon>
        <taxon>Actinomycetota</taxon>
        <taxon>Actinomycetes</taxon>
        <taxon>Micrococcales</taxon>
        <taxon>Brevibacteriaceae</taxon>
        <taxon>Brevibacterium</taxon>
    </lineage>
</organism>
<comment type="cofactor">
    <cofactor evidence="1">
        <name>FAD</name>
        <dbReference type="ChEBI" id="CHEBI:57692"/>
    </cofactor>
</comment>
<dbReference type="Proteomes" id="UP000234498">
    <property type="component" value="Unassembled WGS sequence"/>
</dbReference>
<gene>
    <name evidence="7" type="ORF">BLIN101_01009</name>
</gene>
<evidence type="ECO:0000313" key="7">
    <source>
        <dbReference type="EMBL" id="SMX72711.1"/>
    </source>
</evidence>
<reference evidence="7 8" key="1">
    <citation type="submission" date="2017-03" db="EMBL/GenBank/DDBJ databases">
        <authorList>
            <person name="Afonso C.L."/>
            <person name="Miller P.J."/>
            <person name="Scott M.A."/>
            <person name="Spackman E."/>
            <person name="Goraichik I."/>
            <person name="Dimitrov K.M."/>
            <person name="Suarez D.L."/>
            <person name="Swayne D.E."/>
        </authorList>
    </citation>
    <scope>NUCLEOTIDE SEQUENCE [LARGE SCALE GENOMIC DNA]</scope>
    <source>
        <strain evidence="7 8">Mu101</strain>
    </source>
</reference>
<evidence type="ECO:0000256" key="1">
    <source>
        <dbReference type="ARBA" id="ARBA00001974"/>
    </source>
</evidence>
<keyword evidence="4" id="KW-0560">Oxidoreductase</keyword>
<protein>
    <submittedName>
        <fullName evidence="7">2-polyprenyl-6-methoxyphenol hydroxylase</fullName>
    </submittedName>
</protein>
<dbReference type="RefSeq" id="WP_240812237.1">
    <property type="nucleotide sequence ID" value="NZ_FXZA01000003.1"/>
</dbReference>
<dbReference type="PANTHER" id="PTHR46496">
    <property type="match status" value="1"/>
</dbReference>
<dbReference type="InterPro" id="IPR002938">
    <property type="entry name" value="FAD-bd"/>
</dbReference>
<evidence type="ECO:0000313" key="8">
    <source>
        <dbReference type="Proteomes" id="UP000234498"/>
    </source>
</evidence>
<dbReference type="AlphaFoldDB" id="A0A2H1IBX2"/>
<dbReference type="GO" id="GO:0071949">
    <property type="term" value="F:FAD binding"/>
    <property type="evidence" value="ECO:0007669"/>
    <property type="project" value="InterPro"/>
</dbReference>
<proteinExistence type="predicted"/>
<evidence type="ECO:0000259" key="6">
    <source>
        <dbReference type="Pfam" id="PF01494"/>
    </source>
</evidence>
<dbReference type="Gene3D" id="3.50.50.60">
    <property type="entry name" value="FAD/NAD(P)-binding domain"/>
    <property type="match status" value="1"/>
</dbReference>
<feature type="compositionally biased region" description="Low complexity" evidence="5">
    <location>
        <begin position="330"/>
        <end position="340"/>
    </location>
</feature>
<feature type="region of interest" description="Disordered" evidence="5">
    <location>
        <begin position="329"/>
        <end position="366"/>
    </location>
</feature>
<evidence type="ECO:0000256" key="5">
    <source>
        <dbReference type="SAM" id="MobiDB-lite"/>
    </source>
</evidence>
<feature type="domain" description="FAD-binding" evidence="6">
    <location>
        <begin position="3"/>
        <end position="312"/>
    </location>
</feature>
<dbReference type="PANTHER" id="PTHR46496:SF1">
    <property type="entry name" value="ZEAXANTHIN EPOXIDASE, CHLOROPLASTIC"/>
    <property type="match status" value="1"/>
</dbReference>
<keyword evidence="2" id="KW-0285">Flavoprotein</keyword>